<name>A0A8S4NGD1_OWEFU</name>
<evidence type="ECO:0000256" key="10">
    <source>
        <dbReference type="ARBA" id="ARBA00023004"/>
    </source>
</evidence>
<keyword evidence="6 13" id="KW-0479">Metal-binding</keyword>
<feature type="chain" id="PRO_5035854647" description="Cytochrome P450" evidence="15">
    <location>
        <begin position="23"/>
        <end position="493"/>
    </location>
</feature>
<keyword evidence="8" id="KW-0492">Microsome</keyword>
<dbReference type="OrthoDB" id="639466at2759"/>
<protein>
    <recommendedName>
        <fullName evidence="18">Cytochrome P450</fullName>
    </recommendedName>
</protein>
<evidence type="ECO:0000256" key="11">
    <source>
        <dbReference type="ARBA" id="ARBA00023033"/>
    </source>
</evidence>
<evidence type="ECO:0000256" key="1">
    <source>
        <dbReference type="ARBA" id="ARBA00001971"/>
    </source>
</evidence>
<evidence type="ECO:0000256" key="6">
    <source>
        <dbReference type="ARBA" id="ARBA00022723"/>
    </source>
</evidence>
<comment type="cofactor">
    <cofactor evidence="1 13">
        <name>heme</name>
        <dbReference type="ChEBI" id="CHEBI:30413"/>
    </cofactor>
</comment>
<keyword evidence="12" id="KW-0472">Membrane</keyword>
<dbReference type="GO" id="GO:0005789">
    <property type="term" value="C:endoplasmic reticulum membrane"/>
    <property type="evidence" value="ECO:0007669"/>
    <property type="project" value="UniProtKB-SubCell"/>
</dbReference>
<evidence type="ECO:0000313" key="17">
    <source>
        <dbReference type="Proteomes" id="UP000749559"/>
    </source>
</evidence>
<evidence type="ECO:0000256" key="8">
    <source>
        <dbReference type="ARBA" id="ARBA00022848"/>
    </source>
</evidence>
<comment type="subcellular location">
    <subcellularLocation>
        <location evidence="3">Endoplasmic reticulum membrane</location>
        <topology evidence="3">Peripheral membrane protein</topology>
    </subcellularLocation>
    <subcellularLocation>
        <location evidence="2">Microsome membrane</location>
        <topology evidence="2">Peripheral membrane protein</topology>
    </subcellularLocation>
</comment>
<evidence type="ECO:0000256" key="13">
    <source>
        <dbReference type="PIRSR" id="PIRSR602401-1"/>
    </source>
</evidence>
<dbReference type="Proteomes" id="UP000749559">
    <property type="component" value="Unassembled WGS sequence"/>
</dbReference>
<dbReference type="GO" id="GO:0005506">
    <property type="term" value="F:iron ion binding"/>
    <property type="evidence" value="ECO:0007669"/>
    <property type="project" value="InterPro"/>
</dbReference>
<dbReference type="InterPro" id="IPR017972">
    <property type="entry name" value="Cyt_P450_CS"/>
</dbReference>
<evidence type="ECO:0000256" key="2">
    <source>
        <dbReference type="ARBA" id="ARBA00004174"/>
    </source>
</evidence>
<keyword evidence="7" id="KW-0256">Endoplasmic reticulum</keyword>
<evidence type="ECO:0000256" key="5">
    <source>
        <dbReference type="ARBA" id="ARBA00022617"/>
    </source>
</evidence>
<evidence type="ECO:0000256" key="3">
    <source>
        <dbReference type="ARBA" id="ARBA00004406"/>
    </source>
</evidence>
<dbReference type="FunFam" id="1.10.630.10:FF:000238">
    <property type="entry name" value="Cytochrome P450 2A6"/>
    <property type="match status" value="1"/>
</dbReference>
<evidence type="ECO:0000256" key="15">
    <source>
        <dbReference type="SAM" id="SignalP"/>
    </source>
</evidence>
<dbReference type="GO" id="GO:0004508">
    <property type="term" value="F:steroid 17-alpha-monooxygenase activity"/>
    <property type="evidence" value="ECO:0007669"/>
    <property type="project" value="TreeGrafter"/>
</dbReference>
<evidence type="ECO:0000256" key="7">
    <source>
        <dbReference type="ARBA" id="ARBA00022824"/>
    </source>
</evidence>
<dbReference type="PROSITE" id="PS00086">
    <property type="entry name" value="CYTOCHROME_P450"/>
    <property type="match status" value="1"/>
</dbReference>
<feature type="signal peptide" evidence="15">
    <location>
        <begin position="1"/>
        <end position="22"/>
    </location>
</feature>
<comment type="caution">
    <text evidence="16">The sequence shown here is derived from an EMBL/GenBank/DDBJ whole genome shotgun (WGS) entry which is preliminary data.</text>
</comment>
<dbReference type="PRINTS" id="PR00385">
    <property type="entry name" value="P450"/>
</dbReference>
<dbReference type="GO" id="GO:0042448">
    <property type="term" value="P:progesterone metabolic process"/>
    <property type="evidence" value="ECO:0007669"/>
    <property type="project" value="TreeGrafter"/>
</dbReference>
<keyword evidence="10 13" id="KW-0408">Iron</keyword>
<evidence type="ECO:0000256" key="4">
    <source>
        <dbReference type="ARBA" id="ARBA00010617"/>
    </source>
</evidence>
<dbReference type="GO" id="GO:0020037">
    <property type="term" value="F:heme binding"/>
    <property type="evidence" value="ECO:0007669"/>
    <property type="project" value="InterPro"/>
</dbReference>
<dbReference type="PANTHER" id="PTHR24289">
    <property type="entry name" value="STEROID 17-ALPHA-HYDROXYLASE/17,20 LYASE"/>
    <property type="match status" value="1"/>
</dbReference>
<evidence type="ECO:0008006" key="18">
    <source>
        <dbReference type="Google" id="ProtNLM"/>
    </source>
</evidence>
<evidence type="ECO:0000256" key="9">
    <source>
        <dbReference type="ARBA" id="ARBA00023002"/>
    </source>
</evidence>
<comment type="similarity">
    <text evidence="4 14">Belongs to the cytochrome P450 family.</text>
</comment>
<sequence length="493" mass="56334">MLPVILFIFSLILLWIIQKKVSKRLDIPGPKGVHIFGNAFELSSQTPYVQLHKWSKKYGGVFKIQIFNEEIVVLNENDAVREALLSEDFAGRPYSWRTNFSTPGGYKDIAFRDSSQGWKKLRKIAHRGLKQFGDGMDRIALLASDEIQDCIMRFKSNGETPFDPREAVEKCIANIMSSLLVGESIDDNSEDYHSVRFIVESDKRIAPSGPGAELDMFPWLRFFGNESYKILKETVVKRNKLFSSWMEKTEYKMNLHSDDSRSVCEVLQQHHKQGDITKDEVYGVLQDLLIAGIATTSTTLKAFLLILVNKPDVQKKIQAEIDNVIGDGRLPTFADRHNMPYSQAAVFEILRYSTTTTLSIPHKTLCDTSVGGYKVPRGTMVLMNLWALHHDEKYFDEPYEFKVERFLDDNGKCLSAHERKSFLPFGIGKRECLGEAMAKLRMFLFITSLLQKLDILPQDKNNPPDPDPTKFEYSITNLPGPFNIVVKNRENEK</sequence>
<dbReference type="EMBL" id="CAIIXF020000003">
    <property type="protein sequence ID" value="CAH1779237.1"/>
    <property type="molecule type" value="Genomic_DNA"/>
</dbReference>
<dbReference type="InterPro" id="IPR002401">
    <property type="entry name" value="Cyt_P450_E_grp-I"/>
</dbReference>
<organism evidence="16 17">
    <name type="scientific">Owenia fusiformis</name>
    <name type="common">Polychaete worm</name>
    <dbReference type="NCBI Taxonomy" id="6347"/>
    <lineage>
        <taxon>Eukaryota</taxon>
        <taxon>Metazoa</taxon>
        <taxon>Spiralia</taxon>
        <taxon>Lophotrochozoa</taxon>
        <taxon>Annelida</taxon>
        <taxon>Polychaeta</taxon>
        <taxon>Sedentaria</taxon>
        <taxon>Canalipalpata</taxon>
        <taxon>Sabellida</taxon>
        <taxon>Oweniida</taxon>
        <taxon>Oweniidae</taxon>
        <taxon>Owenia</taxon>
    </lineage>
</organism>
<dbReference type="Gene3D" id="1.10.630.10">
    <property type="entry name" value="Cytochrome P450"/>
    <property type="match status" value="1"/>
</dbReference>
<gene>
    <name evidence="16" type="ORF">OFUS_LOCUS6065</name>
</gene>
<reference evidence="16" key="1">
    <citation type="submission" date="2022-03" db="EMBL/GenBank/DDBJ databases">
        <authorList>
            <person name="Martin C."/>
        </authorList>
    </citation>
    <scope>NUCLEOTIDE SEQUENCE</scope>
</reference>
<keyword evidence="17" id="KW-1185">Reference proteome</keyword>
<dbReference type="PRINTS" id="PR00463">
    <property type="entry name" value="EP450I"/>
</dbReference>
<dbReference type="AlphaFoldDB" id="A0A8S4NGD1"/>
<keyword evidence="9 14" id="KW-0560">Oxidoreductase</keyword>
<proteinExistence type="inferred from homology"/>
<dbReference type="SUPFAM" id="SSF48264">
    <property type="entry name" value="Cytochrome P450"/>
    <property type="match status" value="1"/>
</dbReference>
<keyword evidence="5 13" id="KW-0349">Heme</keyword>
<dbReference type="PANTHER" id="PTHR24289:SF1">
    <property type="entry name" value="STEROID 17-ALPHA-HYDROXYLASE_17,20 LYASE"/>
    <property type="match status" value="1"/>
</dbReference>
<evidence type="ECO:0000256" key="12">
    <source>
        <dbReference type="ARBA" id="ARBA00023136"/>
    </source>
</evidence>
<accession>A0A8S4NGD1</accession>
<dbReference type="InterPro" id="IPR001128">
    <property type="entry name" value="Cyt_P450"/>
</dbReference>
<evidence type="ECO:0000313" key="16">
    <source>
        <dbReference type="EMBL" id="CAH1779237.1"/>
    </source>
</evidence>
<dbReference type="GO" id="GO:0042446">
    <property type="term" value="P:hormone biosynthetic process"/>
    <property type="evidence" value="ECO:0007669"/>
    <property type="project" value="TreeGrafter"/>
</dbReference>
<dbReference type="Pfam" id="PF00067">
    <property type="entry name" value="p450"/>
    <property type="match status" value="1"/>
</dbReference>
<evidence type="ECO:0000256" key="14">
    <source>
        <dbReference type="RuleBase" id="RU000461"/>
    </source>
</evidence>
<keyword evidence="15" id="KW-0732">Signal</keyword>
<keyword evidence="11 14" id="KW-0503">Monooxygenase</keyword>
<feature type="binding site" description="axial binding residue" evidence="13">
    <location>
        <position position="432"/>
    </location>
    <ligand>
        <name>heme</name>
        <dbReference type="ChEBI" id="CHEBI:30413"/>
    </ligand>
    <ligandPart>
        <name>Fe</name>
        <dbReference type="ChEBI" id="CHEBI:18248"/>
    </ligandPart>
</feature>
<dbReference type="InterPro" id="IPR036396">
    <property type="entry name" value="Cyt_P450_sf"/>
</dbReference>